<keyword evidence="1" id="KW-0472">Membrane</keyword>
<accession>A0A1G2KUQ0</accession>
<reference evidence="2 3" key="1">
    <citation type="journal article" date="2016" name="Nat. Commun.">
        <title>Thousands of microbial genomes shed light on interconnected biogeochemical processes in an aquifer system.</title>
        <authorList>
            <person name="Anantharaman K."/>
            <person name="Brown C.T."/>
            <person name="Hug L.A."/>
            <person name="Sharon I."/>
            <person name="Castelle C.J."/>
            <person name="Probst A.J."/>
            <person name="Thomas B.C."/>
            <person name="Singh A."/>
            <person name="Wilkins M.J."/>
            <person name="Karaoz U."/>
            <person name="Brodie E.L."/>
            <person name="Williams K.H."/>
            <person name="Hubbard S.S."/>
            <person name="Banfield J.F."/>
        </authorList>
    </citation>
    <scope>NUCLEOTIDE SEQUENCE [LARGE SCALE GENOMIC DNA]</scope>
</reference>
<name>A0A1G2KUQ0_9BACT</name>
<keyword evidence="1" id="KW-0812">Transmembrane</keyword>
<feature type="transmembrane region" description="Helical" evidence="1">
    <location>
        <begin position="95"/>
        <end position="113"/>
    </location>
</feature>
<feature type="transmembrane region" description="Helical" evidence="1">
    <location>
        <begin position="59"/>
        <end position="83"/>
    </location>
</feature>
<keyword evidence="1" id="KW-1133">Transmembrane helix</keyword>
<dbReference type="EMBL" id="MHQL01000019">
    <property type="protein sequence ID" value="OHA03187.1"/>
    <property type="molecule type" value="Genomic_DNA"/>
</dbReference>
<gene>
    <name evidence="2" type="ORF">A3C16_01860</name>
</gene>
<dbReference type="Proteomes" id="UP000177811">
    <property type="component" value="Unassembled WGS sequence"/>
</dbReference>
<evidence type="ECO:0000313" key="3">
    <source>
        <dbReference type="Proteomes" id="UP000177811"/>
    </source>
</evidence>
<proteinExistence type="predicted"/>
<sequence>MKAFISVLLFLILIISPLSSLAVEVVVGGNTSGFSTPPGTIGSCNYSDPTSYFDCLYKFLFLMVGLSAFGAIVYGGTQYVFAAGNPSQIGTAKQWIYNGIFGLLLAGASYLILNTINSDLVKSFNLNLSNY</sequence>
<dbReference type="AlphaFoldDB" id="A0A1G2KUQ0"/>
<organism evidence="2 3">
    <name type="scientific">Candidatus Sungbacteria bacterium RIFCSPHIGHO2_02_FULL_51_29</name>
    <dbReference type="NCBI Taxonomy" id="1802273"/>
    <lineage>
        <taxon>Bacteria</taxon>
        <taxon>Candidatus Sungiibacteriota</taxon>
    </lineage>
</organism>
<evidence type="ECO:0000313" key="2">
    <source>
        <dbReference type="EMBL" id="OHA03187.1"/>
    </source>
</evidence>
<comment type="caution">
    <text evidence="2">The sequence shown here is derived from an EMBL/GenBank/DDBJ whole genome shotgun (WGS) entry which is preliminary data.</text>
</comment>
<evidence type="ECO:0000256" key="1">
    <source>
        <dbReference type="SAM" id="Phobius"/>
    </source>
</evidence>
<protein>
    <submittedName>
        <fullName evidence="2">Uncharacterized protein</fullName>
    </submittedName>
</protein>